<evidence type="ECO:0000313" key="2">
    <source>
        <dbReference type="EMBL" id="KIJ23691.1"/>
    </source>
</evidence>
<proteinExistence type="predicted"/>
<name>A0A0C9UDY8_SPHS4</name>
<feature type="compositionally biased region" description="Polar residues" evidence="1">
    <location>
        <begin position="500"/>
        <end position="515"/>
    </location>
</feature>
<sequence>MATTTIFGNFNVIDGVSVNGATNGRITYALYKTSIYTSDLQAALPAIIRCFLPTGAIPFDNDTTVFLYGKITTPIGQPCLIEAVNMFPYPGNPGDANYGDVPAFAPRICVLGHVAGEVEKGYAGRRTFRVLSAAYVRDQLQETSFMVFFENTARWKKTNPPNEGSAIFIIGPLVGRHEGTGIVLLSIEDITFYAGSRPDNSAAGTQGTSTTQRTRLSARNGWVNNNGSINGNIGNQSDPILINSSDSSDDHSRNSPQNSSPIPANARTRVPTALSSSAAASATRIHNDAEPQMTSVTTGNRSLPLPLPPQTPQPINSHMSGSFPVVQNSNQRFANTPFISYGGHNQQAPNHAMAGPSNNRGFASGTGINEGQRVLYPTQHPINPALGSPIHLTGTTPESRNERVEEARQINRDMEHVERHYSALPEFQQSPANTQSNPTIEYTDDSAEQNTIDDQIRTPVALGKRRAKGSIQTPSAVDTRKSKRLRTTASSNEGEDSVSAIETQSTLPITPQSPH</sequence>
<evidence type="ECO:0000256" key="1">
    <source>
        <dbReference type="SAM" id="MobiDB-lite"/>
    </source>
</evidence>
<feature type="compositionally biased region" description="Low complexity" evidence="1">
    <location>
        <begin position="201"/>
        <end position="246"/>
    </location>
</feature>
<feature type="compositionally biased region" description="Polar residues" evidence="1">
    <location>
        <begin position="427"/>
        <end position="440"/>
    </location>
</feature>
<dbReference type="EMBL" id="KN837608">
    <property type="protein sequence ID" value="KIJ23691.1"/>
    <property type="molecule type" value="Genomic_DNA"/>
</dbReference>
<feature type="region of interest" description="Disordered" evidence="1">
    <location>
        <begin position="197"/>
        <end position="311"/>
    </location>
</feature>
<organism evidence="2 3">
    <name type="scientific">Sphaerobolus stellatus (strain SS14)</name>
    <dbReference type="NCBI Taxonomy" id="990650"/>
    <lineage>
        <taxon>Eukaryota</taxon>
        <taxon>Fungi</taxon>
        <taxon>Dikarya</taxon>
        <taxon>Basidiomycota</taxon>
        <taxon>Agaricomycotina</taxon>
        <taxon>Agaricomycetes</taxon>
        <taxon>Phallomycetidae</taxon>
        <taxon>Geastrales</taxon>
        <taxon>Sphaerobolaceae</taxon>
        <taxon>Sphaerobolus</taxon>
    </lineage>
</organism>
<dbReference type="HOGENOM" id="CLU_035844_0_0_1"/>
<dbReference type="AlphaFoldDB" id="A0A0C9UDY8"/>
<feature type="compositionally biased region" description="Polar residues" evidence="1">
    <location>
        <begin position="292"/>
        <end position="301"/>
    </location>
</feature>
<accession>A0A0C9UDY8</accession>
<gene>
    <name evidence="2" type="ORF">M422DRAFT_275675</name>
</gene>
<dbReference type="Proteomes" id="UP000054279">
    <property type="component" value="Unassembled WGS sequence"/>
</dbReference>
<protein>
    <submittedName>
        <fullName evidence="2">Uncharacterized protein</fullName>
    </submittedName>
</protein>
<feature type="region of interest" description="Disordered" evidence="1">
    <location>
        <begin position="423"/>
        <end position="515"/>
    </location>
</feature>
<reference evidence="2 3" key="1">
    <citation type="submission" date="2014-06" db="EMBL/GenBank/DDBJ databases">
        <title>Evolutionary Origins and Diversification of the Mycorrhizal Mutualists.</title>
        <authorList>
            <consortium name="DOE Joint Genome Institute"/>
            <consortium name="Mycorrhizal Genomics Consortium"/>
            <person name="Kohler A."/>
            <person name="Kuo A."/>
            <person name="Nagy L.G."/>
            <person name="Floudas D."/>
            <person name="Copeland A."/>
            <person name="Barry K.W."/>
            <person name="Cichocki N."/>
            <person name="Veneault-Fourrey C."/>
            <person name="LaButti K."/>
            <person name="Lindquist E.A."/>
            <person name="Lipzen A."/>
            <person name="Lundell T."/>
            <person name="Morin E."/>
            <person name="Murat C."/>
            <person name="Riley R."/>
            <person name="Ohm R."/>
            <person name="Sun H."/>
            <person name="Tunlid A."/>
            <person name="Henrissat B."/>
            <person name="Grigoriev I.V."/>
            <person name="Hibbett D.S."/>
            <person name="Martin F."/>
        </authorList>
    </citation>
    <scope>NUCLEOTIDE SEQUENCE [LARGE SCALE GENOMIC DNA]</scope>
    <source>
        <strain evidence="2 3">SS14</strain>
    </source>
</reference>
<evidence type="ECO:0000313" key="3">
    <source>
        <dbReference type="Proteomes" id="UP000054279"/>
    </source>
</evidence>
<keyword evidence="3" id="KW-1185">Reference proteome</keyword>